<dbReference type="AlphaFoldDB" id="A0AAN9AKK0"/>
<keyword evidence="2" id="KW-1185">Reference proteome</keyword>
<comment type="caution">
    <text evidence="1">The sequence shown here is derived from an EMBL/GenBank/DDBJ whole genome shotgun (WGS) entry which is preliminary data.</text>
</comment>
<dbReference type="Proteomes" id="UP001374579">
    <property type="component" value="Unassembled WGS sequence"/>
</dbReference>
<protein>
    <submittedName>
        <fullName evidence="1">Uncharacterized protein</fullName>
    </submittedName>
</protein>
<sequence length="151" mass="16516">MSLTLIQTVNIHSLRSFPDTEFPCGTLDSSLKTAILVHTRTLVKLSPFRPTQQSLCTHEHLSNSHPSGPHSNPCAHTNTCQTLTLQAHTAILVHTRTLVKLSPFRPTQQSLCTHEHLSNSHPSGPHSNPCAHTNTCQTLTLQAHTATSTHV</sequence>
<gene>
    <name evidence="1" type="ORF">V1264_022561</name>
</gene>
<evidence type="ECO:0000313" key="2">
    <source>
        <dbReference type="Proteomes" id="UP001374579"/>
    </source>
</evidence>
<dbReference type="EMBL" id="JBAMIC010004070">
    <property type="protein sequence ID" value="KAK7088663.1"/>
    <property type="molecule type" value="Genomic_DNA"/>
</dbReference>
<organism evidence="1 2">
    <name type="scientific">Littorina saxatilis</name>
    <dbReference type="NCBI Taxonomy" id="31220"/>
    <lineage>
        <taxon>Eukaryota</taxon>
        <taxon>Metazoa</taxon>
        <taxon>Spiralia</taxon>
        <taxon>Lophotrochozoa</taxon>
        <taxon>Mollusca</taxon>
        <taxon>Gastropoda</taxon>
        <taxon>Caenogastropoda</taxon>
        <taxon>Littorinimorpha</taxon>
        <taxon>Littorinoidea</taxon>
        <taxon>Littorinidae</taxon>
        <taxon>Littorina</taxon>
    </lineage>
</organism>
<accession>A0AAN9AKK0</accession>
<proteinExistence type="predicted"/>
<reference evidence="1 2" key="1">
    <citation type="submission" date="2024-02" db="EMBL/GenBank/DDBJ databases">
        <title>Chromosome-scale genome assembly of the rough periwinkle Littorina saxatilis.</title>
        <authorList>
            <person name="De Jode A."/>
            <person name="Faria R."/>
            <person name="Formenti G."/>
            <person name="Sims Y."/>
            <person name="Smith T.P."/>
            <person name="Tracey A."/>
            <person name="Wood J.M.D."/>
            <person name="Zagrodzka Z.B."/>
            <person name="Johannesson K."/>
            <person name="Butlin R.K."/>
            <person name="Leder E.H."/>
        </authorList>
    </citation>
    <scope>NUCLEOTIDE SEQUENCE [LARGE SCALE GENOMIC DNA]</scope>
    <source>
        <strain evidence="1">Snail1</strain>
        <tissue evidence="1">Muscle</tissue>
    </source>
</reference>
<evidence type="ECO:0000313" key="1">
    <source>
        <dbReference type="EMBL" id="KAK7088663.1"/>
    </source>
</evidence>
<name>A0AAN9AKK0_9CAEN</name>